<evidence type="ECO:0000313" key="2">
    <source>
        <dbReference type="EMBL" id="CAI8600065.1"/>
    </source>
</evidence>
<dbReference type="EMBL" id="OX451737">
    <property type="protein sequence ID" value="CAI8600065.1"/>
    <property type="molecule type" value="Genomic_DNA"/>
</dbReference>
<evidence type="ECO:0000313" key="3">
    <source>
        <dbReference type="Proteomes" id="UP001157006"/>
    </source>
</evidence>
<proteinExistence type="predicted"/>
<name>A0AAV0ZN37_VICFA</name>
<feature type="region of interest" description="Disordered" evidence="1">
    <location>
        <begin position="1"/>
        <end position="30"/>
    </location>
</feature>
<accession>A0AAV0ZN37</accession>
<evidence type="ECO:0000256" key="1">
    <source>
        <dbReference type="SAM" id="MobiDB-lite"/>
    </source>
</evidence>
<feature type="compositionally biased region" description="Basic and acidic residues" evidence="1">
    <location>
        <begin position="1"/>
        <end position="11"/>
    </location>
</feature>
<keyword evidence="3" id="KW-1185">Reference proteome</keyword>
<protein>
    <submittedName>
        <fullName evidence="2">Uncharacterized protein</fullName>
    </submittedName>
</protein>
<reference evidence="2 3" key="1">
    <citation type="submission" date="2023-01" db="EMBL/GenBank/DDBJ databases">
        <authorList>
            <person name="Kreplak J."/>
        </authorList>
    </citation>
    <scope>NUCLEOTIDE SEQUENCE [LARGE SCALE GENOMIC DNA]</scope>
</reference>
<dbReference type="Proteomes" id="UP001157006">
    <property type="component" value="Chromosome 2"/>
</dbReference>
<dbReference type="AlphaFoldDB" id="A0AAV0ZN37"/>
<sequence>MEPHVESHVDPYVEPNVETSVPASSETRAKPPTKLVIDIHVFDTHVNDILDEYDDSSEDLRDENPQNKDLGVQGERIVEFDEDDDIFLFPT</sequence>
<gene>
    <name evidence="2" type="ORF">VFH_II204640</name>
</gene>
<organism evidence="2 3">
    <name type="scientific">Vicia faba</name>
    <name type="common">Broad bean</name>
    <name type="synonym">Faba vulgaris</name>
    <dbReference type="NCBI Taxonomy" id="3906"/>
    <lineage>
        <taxon>Eukaryota</taxon>
        <taxon>Viridiplantae</taxon>
        <taxon>Streptophyta</taxon>
        <taxon>Embryophyta</taxon>
        <taxon>Tracheophyta</taxon>
        <taxon>Spermatophyta</taxon>
        <taxon>Magnoliopsida</taxon>
        <taxon>eudicotyledons</taxon>
        <taxon>Gunneridae</taxon>
        <taxon>Pentapetalae</taxon>
        <taxon>rosids</taxon>
        <taxon>fabids</taxon>
        <taxon>Fabales</taxon>
        <taxon>Fabaceae</taxon>
        <taxon>Papilionoideae</taxon>
        <taxon>50 kb inversion clade</taxon>
        <taxon>NPAAA clade</taxon>
        <taxon>Hologalegina</taxon>
        <taxon>IRL clade</taxon>
        <taxon>Fabeae</taxon>
        <taxon>Vicia</taxon>
    </lineage>
</organism>
<feature type="compositionally biased region" description="Polar residues" evidence="1">
    <location>
        <begin position="17"/>
        <end position="26"/>
    </location>
</feature>